<evidence type="ECO:0000256" key="3">
    <source>
        <dbReference type="SAM" id="SignalP"/>
    </source>
</evidence>
<dbReference type="SUPFAM" id="SSF56176">
    <property type="entry name" value="FAD-binding/transporter-associated domain-like"/>
    <property type="match status" value="1"/>
</dbReference>
<name>A0AAD9Y866_COLKA</name>
<dbReference type="AlphaFoldDB" id="A0AAD9Y866"/>
<keyword evidence="3" id="KW-0732">Signal</keyword>
<dbReference type="InterPro" id="IPR050432">
    <property type="entry name" value="FAD-linked_Oxidoreductases_BP"/>
</dbReference>
<feature type="signal peptide" evidence="3">
    <location>
        <begin position="1"/>
        <end position="21"/>
    </location>
</feature>
<feature type="domain" description="FAD-binding PCMH-type" evidence="4">
    <location>
        <begin position="193"/>
        <end position="372"/>
    </location>
</feature>
<keyword evidence="2" id="KW-0560">Oxidoreductase</keyword>
<protein>
    <submittedName>
        <fullName evidence="5">Restculine oxidase</fullName>
    </submittedName>
</protein>
<evidence type="ECO:0000256" key="1">
    <source>
        <dbReference type="ARBA" id="ARBA00005466"/>
    </source>
</evidence>
<dbReference type="Pfam" id="PF01565">
    <property type="entry name" value="FAD_binding_4"/>
    <property type="match status" value="1"/>
</dbReference>
<dbReference type="InterPro" id="IPR016166">
    <property type="entry name" value="FAD-bd_PCMH"/>
</dbReference>
<dbReference type="PANTHER" id="PTHR13878">
    <property type="entry name" value="GULONOLACTONE OXIDASE"/>
    <property type="match status" value="1"/>
</dbReference>
<dbReference type="InterPro" id="IPR006094">
    <property type="entry name" value="Oxid_FAD_bind_N"/>
</dbReference>
<dbReference type="PROSITE" id="PS51387">
    <property type="entry name" value="FAD_PCMH"/>
    <property type="match status" value="1"/>
</dbReference>
<feature type="chain" id="PRO_5041971055" evidence="3">
    <location>
        <begin position="22"/>
        <end position="665"/>
    </location>
</feature>
<dbReference type="Proteomes" id="UP001281614">
    <property type="component" value="Unassembled WGS sequence"/>
</dbReference>
<evidence type="ECO:0000313" key="6">
    <source>
        <dbReference type="Proteomes" id="UP001281614"/>
    </source>
</evidence>
<comment type="similarity">
    <text evidence="1">Belongs to the oxygen-dependent FAD-linked oxidoreductase family.</text>
</comment>
<sequence>MYSTRSVWTAALLSVSQLVSAQTIKVDGQEIAADNSTVAPAAEVANVAVASTSAGLNDQEKVQLTDAVLANLTTLELSNISLFGFEDATSVNKRSLFGRCKTYPGDILYPNSLIWGVFDLLLGGALTKTIPEASVCYDDFGNYDAAKCAFLTTNWVNGSYYHTEDPAAINAVLFEGLNCMPPTLNVGETSCKVGGLPSYVVEATTVAHVQLAINFARNLNLRLVVKNTGHDFGAKSTGAGSLSIWTHNFNEIKFFESYQQDSYSGPAFKLGAGVRAFEVYEAANKNGVTAIGGEGQTVGVMGGYVQGGGHSPLSGLYGMAADNVLSFEVVTADGRFVTASESENTDLFWAIRGGGGSTYGVVTSAVVKAYPKMKVSTATFAFSTGDNLTTDQFWTALRFYFDGFIEYSVENANYGYFRIQNLGTSFAFDMGPWWAPNMTEAELRNLTASLLAKWAEIGLNVEPVYTEYENFYDAWSVSFPLEPWGSNAIRQASRLFPKANWEDETKLNATFDAIKSVVEDGGYIVAFNIFAAPEGYPDNAVNPAWRETVLHCITAALWDPTADESVIKNASDTLTFDWMQRFRDVSPGAGAYMSESDYIEPDFTQAFWGTKYDKALELKKRFDPNDVFYAQNGVGSENWEMSEMIMGNLPSQNSKLCRKEWLIGV</sequence>
<dbReference type="InterPro" id="IPR016169">
    <property type="entry name" value="FAD-bd_PCMH_sub2"/>
</dbReference>
<dbReference type="InterPro" id="IPR036318">
    <property type="entry name" value="FAD-bd_PCMH-like_sf"/>
</dbReference>
<dbReference type="GO" id="GO:0071949">
    <property type="term" value="F:FAD binding"/>
    <property type="evidence" value="ECO:0007669"/>
    <property type="project" value="InterPro"/>
</dbReference>
<dbReference type="GO" id="GO:0016491">
    <property type="term" value="F:oxidoreductase activity"/>
    <property type="evidence" value="ECO:0007669"/>
    <property type="project" value="UniProtKB-KW"/>
</dbReference>
<evidence type="ECO:0000313" key="5">
    <source>
        <dbReference type="EMBL" id="KAK2742063.1"/>
    </source>
</evidence>
<evidence type="ECO:0000256" key="2">
    <source>
        <dbReference type="ARBA" id="ARBA00023002"/>
    </source>
</evidence>
<dbReference type="EMBL" id="VYYT01000333">
    <property type="protein sequence ID" value="KAK2742063.1"/>
    <property type="molecule type" value="Genomic_DNA"/>
</dbReference>
<evidence type="ECO:0000259" key="4">
    <source>
        <dbReference type="PROSITE" id="PS51387"/>
    </source>
</evidence>
<accession>A0AAD9Y866</accession>
<dbReference type="Gene3D" id="3.30.465.10">
    <property type="match status" value="1"/>
</dbReference>
<dbReference type="Pfam" id="PF08031">
    <property type="entry name" value="BBE"/>
    <property type="match status" value="1"/>
</dbReference>
<keyword evidence="6" id="KW-1185">Reference proteome</keyword>
<dbReference type="PANTHER" id="PTHR13878:SF91">
    <property type="entry name" value="FAD BINDING DOMAIN PROTEIN (AFU_ORTHOLOGUE AFUA_6G12070)-RELATED"/>
    <property type="match status" value="1"/>
</dbReference>
<proteinExistence type="inferred from homology"/>
<dbReference type="InterPro" id="IPR012951">
    <property type="entry name" value="BBE"/>
</dbReference>
<organism evidence="5 6">
    <name type="scientific">Colletotrichum kahawae</name>
    <name type="common">Coffee berry disease fungus</name>
    <dbReference type="NCBI Taxonomy" id="34407"/>
    <lineage>
        <taxon>Eukaryota</taxon>
        <taxon>Fungi</taxon>
        <taxon>Dikarya</taxon>
        <taxon>Ascomycota</taxon>
        <taxon>Pezizomycotina</taxon>
        <taxon>Sordariomycetes</taxon>
        <taxon>Hypocreomycetidae</taxon>
        <taxon>Glomerellales</taxon>
        <taxon>Glomerellaceae</taxon>
        <taxon>Colletotrichum</taxon>
        <taxon>Colletotrichum gloeosporioides species complex</taxon>
    </lineage>
</organism>
<reference evidence="5" key="1">
    <citation type="submission" date="2023-02" db="EMBL/GenBank/DDBJ databases">
        <title>Colletotrichum kahawae CIFC_Que2 genome sequencing and assembly.</title>
        <authorList>
            <person name="Baroncelli R."/>
        </authorList>
    </citation>
    <scope>NUCLEOTIDE SEQUENCE</scope>
    <source>
        <strain evidence="5">CIFC_Que2</strain>
    </source>
</reference>
<gene>
    <name evidence="5" type="ORF">CKAH01_01490</name>
</gene>
<comment type="caution">
    <text evidence="5">The sequence shown here is derived from an EMBL/GenBank/DDBJ whole genome shotgun (WGS) entry which is preliminary data.</text>
</comment>